<accession>A0A2S8GLS0</accession>
<gene>
    <name evidence="1" type="ORF">C5Y93_13110</name>
</gene>
<protein>
    <submittedName>
        <fullName evidence="1">Uncharacterized protein</fullName>
    </submittedName>
</protein>
<dbReference type="EMBL" id="PUHZ01000014">
    <property type="protein sequence ID" value="PQO45386.1"/>
    <property type="molecule type" value="Genomic_DNA"/>
</dbReference>
<evidence type="ECO:0000313" key="2">
    <source>
        <dbReference type="Proteomes" id="UP000237819"/>
    </source>
</evidence>
<dbReference type="AlphaFoldDB" id="A0A2S8GLS0"/>
<dbReference type="RefSeq" id="WP_105335877.1">
    <property type="nucleotide sequence ID" value="NZ_PUHZ01000014.1"/>
</dbReference>
<organism evidence="1 2">
    <name type="scientific">Blastopirellula marina</name>
    <dbReference type="NCBI Taxonomy" id="124"/>
    <lineage>
        <taxon>Bacteria</taxon>
        <taxon>Pseudomonadati</taxon>
        <taxon>Planctomycetota</taxon>
        <taxon>Planctomycetia</taxon>
        <taxon>Pirellulales</taxon>
        <taxon>Pirellulaceae</taxon>
        <taxon>Blastopirellula</taxon>
    </lineage>
</organism>
<sequence length="78" mass="8894">MTRFIATLTLATVLATVCVSTAEAGLFGWRSYRPIHHAPRVEYRRVDPTSYQDYSAVRIIRHVNDPSMFRDESGYGES</sequence>
<dbReference type="Proteomes" id="UP000237819">
    <property type="component" value="Unassembled WGS sequence"/>
</dbReference>
<comment type="caution">
    <text evidence="1">The sequence shown here is derived from an EMBL/GenBank/DDBJ whole genome shotgun (WGS) entry which is preliminary data.</text>
</comment>
<name>A0A2S8GLS0_9BACT</name>
<reference evidence="1 2" key="1">
    <citation type="submission" date="2018-02" db="EMBL/GenBank/DDBJ databases">
        <title>Comparative genomes isolates from brazilian mangrove.</title>
        <authorList>
            <person name="Araujo J.E."/>
            <person name="Taketani R.G."/>
            <person name="Silva M.C.P."/>
            <person name="Loureco M.V."/>
            <person name="Andreote F.D."/>
        </authorList>
    </citation>
    <scope>NUCLEOTIDE SEQUENCE [LARGE SCALE GENOMIC DNA]</scope>
    <source>
        <strain evidence="1 2">Nap-Phe MGV</strain>
    </source>
</reference>
<proteinExistence type="predicted"/>
<dbReference type="OrthoDB" id="288419at2"/>
<evidence type="ECO:0000313" key="1">
    <source>
        <dbReference type="EMBL" id="PQO45386.1"/>
    </source>
</evidence>